<dbReference type="Gene3D" id="3.40.50.1110">
    <property type="entry name" value="SGNH hydrolase"/>
    <property type="match status" value="1"/>
</dbReference>
<dbReference type="Proteomes" id="UP000242188">
    <property type="component" value="Unassembled WGS sequence"/>
</dbReference>
<sequence length="143" mass="16059">MSENVAPSSQIKKNVLLVGHSFARRAGRLCPFKLGSVIINASGVSGGGVKNLSHTWDEVSEEMKPDIVFIQSGENDIGSMPWKDVADTLFRFAEAISSDKVKVVIGSKFKRYKFRNPKMNLARYNMCRKQINTYLKVKCRETN</sequence>
<protein>
    <recommendedName>
        <fullName evidence="3">SGNH hydrolase-type esterase domain-containing protein</fullName>
    </recommendedName>
</protein>
<comment type="caution">
    <text evidence="1">The sequence shown here is derived from an EMBL/GenBank/DDBJ whole genome shotgun (WGS) entry which is preliminary data.</text>
</comment>
<dbReference type="SUPFAM" id="SSF52266">
    <property type="entry name" value="SGNH hydrolase"/>
    <property type="match status" value="1"/>
</dbReference>
<dbReference type="EMBL" id="NEDP02005589">
    <property type="protein sequence ID" value="OWF37429.1"/>
    <property type="molecule type" value="Genomic_DNA"/>
</dbReference>
<evidence type="ECO:0008006" key="3">
    <source>
        <dbReference type="Google" id="ProtNLM"/>
    </source>
</evidence>
<dbReference type="OrthoDB" id="6053634at2759"/>
<gene>
    <name evidence="1" type="ORF">KP79_PYT04729</name>
</gene>
<dbReference type="InterPro" id="IPR036514">
    <property type="entry name" value="SGNH_hydro_sf"/>
</dbReference>
<proteinExistence type="predicted"/>
<name>A0A210PLQ8_MIZYE</name>
<accession>A0A210PLQ8</accession>
<reference evidence="1 2" key="1">
    <citation type="journal article" date="2017" name="Nat. Ecol. Evol.">
        <title>Scallop genome provides insights into evolution of bilaterian karyotype and development.</title>
        <authorList>
            <person name="Wang S."/>
            <person name="Zhang J."/>
            <person name="Jiao W."/>
            <person name="Li J."/>
            <person name="Xun X."/>
            <person name="Sun Y."/>
            <person name="Guo X."/>
            <person name="Huan P."/>
            <person name="Dong B."/>
            <person name="Zhang L."/>
            <person name="Hu X."/>
            <person name="Sun X."/>
            <person name="Wang J."/>
            <person name="Zhao C."/>
            <person name="Wang Y."/>
            <person name="Wang D."/>
            <person name="Huang X."/>
            <person name="Wang R."/>
            <person name="Lv J."/>
            <person name="Li Y."/>
            <person name="Zhang Z."/>
            <person name="Liu B."/>
            <person name="Lu W."/>
            <person name="Hui Y."/>
            <person name="Liang J."/>
            <person name="Zhou Z."/>
            <person name="Hou R."/>
            <person name="Li X."/>
            <person name="Liu Y."/>
            <person name="Li H."/>
            <person name="Ning X."/>
            <person name="Lin Y."/>
            <person name="Zhao L."/>
            <person name="Xing Q."/>
            <person name="Dou J."/>
            <person name="Li Y."/>
            <person name="Mao J."/>
            <person name="Guo H."/>
            <person name="Dou H."/>
            <person name="Li T."/>
            <person name="Mu C."/>
            <person name="Jiang W."/>
            <person name="Fu Q."/>
            <person name="Fu X."/>
            <person name="Miao Y."/>
            <person name="Liu J."/>
            <person name="Yu Q."/>
            <person name="Li R."/>
            <person name="Liao H."/>
            <person name="Li X."/>
            <person name="Kong Y."/>
            <person name="Jiang Z."/>
            <person name="Chourrout D."/>
            <person name="Li R."/>
            <person name="Bao Z."/>
        </authorList>
    </citation>
    <scope>NUCLEOTIDE SEQUENCE [LARGE SCALE GENOMIC DNA]</scope>
    <source>
        <strain evidence="1 2">PY_sf001</strain>
    </source>
</reference>
<dbReference type="AlphaFoldDB" id="A0A210PLQ8"/>
<organism evidence="1 2">
    <name type="scientific">Mizuhopecten yessoensis</name>
    <name type="common">Japanese scallop</name>
    <name type="synonym">Patinopecten yessoensis</name>
    <dbReference type="NCBI Taxonomy" id="6573"/>
    <lineage>
        <taxon>Eukaryota</taxon>
        <taxon>Metazoa</taxon>
        <taxon>Spiralia</taxon>
        <taxon>Lophotrochozoa</taxon>
        <taxon>Mollusca</taxon>
        <taxon>Bivalvia</taxon>
        <taxon>Autobranchia</taxon>
        <taxon>Pteriomorphia</taxon>
        <taxon>Pectinida</taxon>
        <taxon>Pectinoidea</taxon>
        <taxon>Pectinidae</taxon>
        <taxon>Mizuhopecten</taxon>
    </lineage>
</organism>
<evidence type="ECO:0000313" key="2">
    <source>
        <dbReference type="Proteomes" id="UP000242188"/>
    </source>
</evidence>
<evidence type="ECO:0000313" key="1">
    <source>
        <dbReference type="EMBL" id="OWF37429.1"/>
    </source>
</evidence>
<keyword evidence="2" id="KW-1185">Reference proteome</keyword>